<sequence>MSNPTDPAHNHASLSSPLSSTELQNALCFSTALTLFDDRSKISTYLRDASSELKAYDNYIYTNTFGFGFEWKSTTCDLAAVCSRWREIVIDCPALWSLFSVALDIPSVTSHPTKLFLERSRAHPHPLHLRLSGDGINGSFDEGQLLDLVVLHAHQWASLTLNDVELGYNSPFPGFPRLCLASLIKYDAIHLSDHLKNASDLRALTLAYTQEDWEDLFRFKDQEAVPFERIEDLTVEHGEDWSVQATVHTLERSSSIRSLTYKRSSAYASFEHDAIYLRNGPYDGTHLFPWSYLKDREKAKKPGSSCSPLGWLRSEWPGQVIRTSLGLDGFEGKLTTLKLMGMPLATADVLDLLRYTLLLEDFTLHESWTGPDATQRPPPPPPPSKSSNSTKKPKFNGLCLEPGSHPNLATVTKAFLEALMMPEFYNNAFAVQSHHFLSRLRHLRLKVQDHFDADVEFVQMVLSRTSELLEVEERLRTVELVVLGRELDTALYEPLKRVEREDGVMVTVVGSGVYVV</sequence>
<evidence type="ECO:0000256" key="1">
    <source>
        <dbReference type="SAM" id="MobiDB-lite"/>
    </source>
</evidence>
<evidence type="ECO:0000313" key="2">
    <source>
        <dbReference type="EMBL" id="KAL0572330.1"/>
    </source>
</evidence>
<evidence type="ECO:0008006" key="4">
    <source>
        <dbReference type="Google" id="ProtNLM"/>
    </source>
</evidence>
<organism evidence="2 3">
    <name type="scientific">Marasmius crinis-equi</name>
    <dbReference type="NCBI Taxonomy" id="585013"/>
    <lineage>
        <taxon>Eukaryota</taxon>
        <taxon>Fungi</taxon>
        <taxon>Dikarya</taxon>
        <taxon>Basidiomycota</taxon>
        <taxon>Agaricomycotina</taxon>
        <taxon>Agaricomycetes</taxon>
        <taxon>Agaricomycetidae</taxon>
        <taxon>Agaricales</taxon>
        <taxon>Marasmiineae</taxon>
        <taxon>Marasmiaceae</taxon>
        <taxon>Marasmius</taxon>
    </lineage>
</organism>
<feature type="region of interest" description="Disordered" evidence="1">
    <location>
        <begin position="368"/>
        <end position="401"/>
    </location>
</feature>
<name>A0ABR3FAJ8_9AGAR</name>
<keyword evidence="3" id="KW-1185">Reference proteome</keyword>
<dbReference type="Proteomes" id="UP001465976">
    <property type="component" value="Unassembled WGS sequence"/>
</dbReference>
<dbReference type="EMBL" id="JBAHYK010000643">
    <property type="protein sequence ID" value="KAL0572330.1"/>
    <property type="molecule type" value="Genomic_DNA"/>
</dbReference>
<gene>
    <name evidence="2" type="ORF">V5O48_009634</name>
</gene>
<accession>A0ABR3FAJ8</accession>
<reference evidence="2 3" key="1">
    <citation type="submission" date="2024-02" db="EMBL/GenBank/DDBJ databases">
        <title>A draft genome for the cacao thread blight pathogen Marasmius crinis-equi.</title>
        <authorList>
            <person name="Cohen S.P."/>
            <person name="Baruah I.K."/>
            <person name="Amoako-Attah I."/>
            <person name="Bukari Y."/>
            <person name="Meinhardt L.W."/>
            <person name="Bailey B.A."/>
        </authorList>
    </citation>
    <scope>NUCLEOTIDE SEQUENCE [LARGE SCALE GENOMIC DNA]</scope>
    <source>
        <strain evidence="2 3">GH-76</strain>
    </source>
</reference>
<proteinExistence type="predicted"/>
<evidence type="ECO:0000313" key="3">
    <source>
        <dbReference type="Proteomes" id="UP001465976"/>
    </source>
</evidence>
<comment type="caution">
    <text evidence="2">The sequence shown here is derived from an EMBL/GenBank/DDBJ whole genome shotgun (WGS) entry which is preliminary data.</text>
</comment>
<protein>
    <recommendedName>
        <fullName evidence="4">F-box domain-containing protein</fullName>
    </recommendedName>
</protein>